<evidence type="ECO:0000256" key="3">
    <source>
        <dbReference type="ARBA" id="ARBA00022692"/>
    </source>
</evidence>
<feature type="coiled-coil region" evidence="6">
    <location>
        <begin position="93"/>
        <end position="166"/>
    </location>
</feature>
<keyword evidence="6" id="KW-0175">Coiled coil</keyword>
<name>B4VHV0_9CYAN</name>
<comment type="similarity">
    <text evidence="2">Belongs to the membrane fusion protein (MFP) (TC 8.A.1) family.</text>
</comment>
<evidence type="ECO:0000313" key="8">
    <source>
        <dbReference type="Proteomes" id="UP000003835"/>
    </source>
</evidence>
<dbReference type="PANTHER" id="PTHR30386:SF26">
    <property type="entry name" value="TRANSPORT PROTEIN COMB"/>
    <property type="match status" value="1"/>
</dbReference>
<dbReference type="Gene3D" id="2.40.30.170">
    <property type="match status" value="1"/>
</dbReference>
<evidence type="ECO:0000256" key="6">
    <source>
        <dbReference type="SAM" id="Coils"/>
    </source>
</evidence>
<comment type="subcellular location">
    <subcellularLocation>
        <location evidence="1">Membrane</location>
        <topology evidence="1">Single-pass membrane protein</topology>
    </subcellularLocation>
</comment>
<gene>
    <name evidence="7" type="ORF">MC7420_7397</name>
</gene>
<proteinExistence type="inferred from homology"/>
<reference evidence="7 8" key="1">
    <citation type="submission" date="2008-07" db="EMBL/GenBank/DDBJ databases">
        <authorList>
            <person name="Tandeau de Marsac N."/>
            <person name="Ferriera S."/>
            <person name="Johnson J."/>
            <person name="Kravitz S."/>
            <person name="Beeson K."/>
            <person name="Sutton G."/>
            <person name="Rogers Y.-H."/>
            <person name="Friedman R."/>
            <person name="Frazier M."/>
            <person name="Venter J.C."/>
        </authorList>
    </citation>
    <scope>NUCLEOTIDE SEQUENCE [LARGE SCALE GENOMIC DNA]</scope>
    <source>
        <strain evidence="7 8">PCC 7420</strain>
    </source>
</reference>
<evidence type="ECO:0000256" key="4">
    <source>
        <dbReference type="ARBA" id="ARBA00022989"/>
    </source>
</evidence>
<keyword evidence="5" id="KW-0472">Membrane</keyword>
<evidence type="ECO:0000256" key="1">
    <source>
        <dbReference type="ARBA" id="ARBA00004167"/>
    </source>
</evidence>
<evidence type="ECO:0000256" key="5">
    <source>
        <dbReference type="ARBA" id="ARBA00023136"/>
    </source>
</evidence>
<evidence type="ECO:0008006" key="9">
    <source>
        <dbReference type="Google" id="ProtNLM"/>
    </source>
</evidence>
<dbReference type="Proteomes" id="UP000003835">
    <property type="component" value="Unassembled WGS sequence"/>
</dbReference>
<dbReference type="InterPro" id="IPR050739">
    <property type="entry name" value="MFP"/>
</dbReference>
<dbReference type="STRING" id="118168.MC7420_7397"/>
<dbReference type="HOGENOM" id="CLU_899282_0_0_3"/>
<keyword evidence="4" id="KW-1133">Transmembrane helix</keyword>
<keyword evidence="8" id="KW-1185">Reference proteome</keyword>
<dbReference type="PANTHER" id="PTHR30386">
    <property type="entry name" value="MEMBRANE FUSION SUBUNIT OF EMRAB-TOLC MULTIDRUG EFFLUX PUMP"/>
    <property type="match status" value="1"/>
</dbReference>
<sequence length="309" mass="34910">MLVLEDNARQAANRIQHELASIHQGNSPPQIQALERDIEGLYQKKEQLSASLKIRQQRLKTIKAVNQEAGSSVIPAIRVDELLDDTYSRQGELAELTSLIDRKQAQIQSIVKELNDKLTRAKAELNAATAARISVEENLNAAQLVVKDRQRQIQELAAEVQRQLSRRDQLILVADTTGTVTTEDLDLLENTWHPAGQKIMEIVDLSDLTVIAKIRQEDEKFILQGDQVKFYKQGELQPYTTAVENISSALKSDENQIKPIWTVRLSITNDETNPMKPGMTGYVAIETRPMTLFAKLKHEVLKVMRPIFI</sequence>
<dbReference type="AlphaFoldDB" id="B4VHV0"/>
<keyword evidence="3" id="KW-0812">Transmembrane</keyword>
<protein>
    <recommendedName>
        <fullName evidence="9">HlyD family secretion protein</fullName>
    </recommendedName>
</protein>
<evidence type="ECO:0000256" key="2">
    <source>
        <dbReference type="ARBA" id="ARBA00009477"/>
    </source>
</evidence>
<dbReference type="GO" id="GO:0016020">
    <property type="term" value="C:membrane"/>
    <property type="evidence" value="ECO:0007669"/>
    <property type="project" value="UniProtKB-SubCell"/>
</dbReference>
<evidence type="ECO:0000313" key="7">
    <source>
        <dbReference type="EMBL" id="EDX78744.1"/>
    </source>
</evidence>
<dbReference type="EMBL" id="DS989841">
    <property type="protein sequence ID" value="EDX78744.1"/>
    <property type="molecule type" value="Genomic_DNA"/>
</dbReference>
<accession>B4VHV0</accession>
<organism evidence="7 8">
    <name type="scientific">Coleofasciculus chthonoplastes PCC 7420</name>
    <dbReference type="NCBI Taxonomy" id="118168"/>
    <lineage>
        <taxon>Bacteria</taxon>
        <taxon>Bacillati</taxon>
        <taxon>Cyanobacteriota</taxon>
        <taxon>Cyanophyceae</taxon>
        <taxon>Coleofasciculales</taxon>
        <taxon>Coleofasciculaceae</taxon>
        <taxon>Coleofasciculus</taxon>
    </lineage>
</organism>